<reference evidence="2 3" key="1">
    <citation type="journal article" date="2024" name="J Genomics">
        <title>Draft genome sequencing and assembly of Favolaschia claudopus CIRM-BRFM 2984 isolated from oak limbs.</title>
        <authorList>
            <person name="Navarro D."/>
            <person name="Drula E."/>
            <person name="Chaduli D."/>
            <person name="Cazenave R."/>
            <person name="Ahrendt S."/>
            <person name="Wang J."/>
            <person name="Lipzen A."/>
            <person name="Daum C."/>
            <person name="Barry K."/>
            <person name="Grigoriev I.V."/>
            <person name="Favel A."/>
            <person name="Rosso M.N."/>
            <person name="Martin F."/>
        </authorList>
    </citation>
    <scope>NUCLEOTIDE SEQUENCE [LARGE SCALE GENOMIC DNA]</scope>
    <source>
        <strain evidence="2 3">CIRM-BRFM 2984</strain>
    </source>
</reference>
<protein>
    <recommendedName>
        <fullName evidence="1">DUF6699 domain-containing protein</fullName>
    </recommendedName>
</protein>
<accession>A0AAW0E200</accession>
<evidence type="ECO:0000259" key="1">
    <source>
        <dbReference type="Pfam" id="PF20415"/>
    </source>
</evidence>
<dbReference type="InterPro" id="IPR046522">
    <property type="entry name" value="DUF6699"/>
</dbReference>
<evidence type="ECO:0000313" key="2">
    <source>
        <dbReference type="EMBL" id="KAK7057768.1"/>
    </source>
</evidence>
<proteinExistence type="predicted"/>
<comment type="caution">
    <text evidence="2">The sequence shown here is derived from an EMBL/GenBank/DDBJ whole genome shotgun (WGS) entry which is preliminary data.</text>
</comment>
<dbReference type="EMBL" id="JAWWNJ010000004">
    <property type="protein sequence ID" value="KAK7057768.1"/>
    <property type="molecule type" value="Genomic_DNA"/>
</dbReference>
<evidence type="ECO:0000313" key="3">
    <source>
        <dbReference type="Proteomes" id="UP001362999"/>
    </source>
</evidence>
<organism evidence="2 3">
    <name type="scientific">Favolaschia claudopus</name>
    <dbReference type="NCBI Taxonomy" id="2862362"/>
    <lineage>
        <taxon>Eukaryota</taxon>
        <taxon>Fungi</taxon>
        <taxon>Dikarya</taxon>
        <taxon>Basidiomycota</taxon>
        <taxon>Agaricomycotina</taxon>
        <taxon>Agaricomycetes</taxon>
        <taxon>Agaricomycetidae</taxon>
        <taxon>Agaricales</taxon>
        <taxon>Marasmiineae</taxon>
        <taxon>Mycenaceae</taxon>
        <taxon>Favolaschia</taxon>
    </lineage>
</organism>
<feature type="domain" description="DUF6699" evidence="1">
    <location>
        <begin position="134"/>
        <end position="278"/>
    </location>
</feature>
<dbReference type="AlphaFoldDB" id="A0AAW0E200"/>
<dbReference type="Pfam" id="PF20415">
    <property type="entry name" value="DUF6699"/>
    <property type="match status" value="1"/>
</dbReference>
<sequence>MASRRRLPRAVPHFTGNNFIYPVRPAPFFAAYPLVGTPLLPTPLPGMNLNIPAAAAWPQHLANHAHCRMPTASETPAWPSQPPIPIEEGIVEIPTDTPLWTPGVFPPKPFGTPVPIQINPSLIPNPNNPTIPQLQWDILHCPEQARSYTGRSILKKVNLKETAVFPSTKKVWIFPHETNCPVLGYWMRRWGPIIIDLKGDLKVLDILDQVYKYFYVPLTDADLDAIEASRSVVNPKPMKLLRLAALKRAEDAYELPDYSTKQFRRIDVLGTFRCWGGVIPVVMLDGTWRLLLTLLPYPVPRVA</sequence>
<keyword evidence="3" id="KW-1185">Reference proteome</keyword>
<gene>
    <name evidence="2" type="ORF">R3P38DRAFT_2842930</name>
</gene>
<dbReference type="Proteomes" id="UP001362999">
    <property type="component" value="Unassembled WGS sequence"/>
</dbReference>
<name>A0AAW0E200_9AGAR</name>